<evidence type="ECO:0000256" key="6">
    <source>
        <dbReference type="ARBA" id="ARBA00023172"/>
    </source>
</evidence>
<feature type="domain" description="Cas12f1-like TNB" evidence="8">
    <location>
        <begin position="338"/>
        <end position="403"/>
    </location>
</feature>
<dbReference type="AlphaFoldDB" id="A0A2A2F819"/>
<dbReference type="InterPro" id="IPR021027">
    <property type="entry name" value="Transposase_put_HTH"/>
</dbReference>
<evidence type="ECO:0000256" key="1">
    <source>
        <dbReference type="ARBA" id="ARBA00008761"/>
    </source>
</evidence>
<feature type="domain" description="Probable transposase IS891/IS1136/IS1341" evidence="7">
    <location>
        <begin position="218"/>
        <end position="323"/>
    </location>
</feature>
<keyword evidence="6" id="KW-0233">DNA recombination</keyword>
<evidence type="ECO:0000259" key="7">
    <source>
        <dbReference type="Pfam" id="PF01385"/>
    </source>
</evidence>
<evidence type="ECO:0000259" key="8">
    <source>
        <dbReference type="Pfam" id="PF07282"/>
    </source>
</evidence>
<keyword evidence="3" id="KW-0479">Metal-binding</keyword>
<name>A0A2A2F819_9GAMM</name>
<keyword evidence="4" id="KW-0862">Zinc</keyword>
<feature type="domain" description="Transposase putative helix-turn-helix" evidence="9">
    <location>
        <begin position="36"/>
        <end position="77"/>
    </location>
</feature>
<dbReference type="GO" id="GO:0032196">
    <property type="term" value="P:transposition"/>
    <property type="evidence" value="ECO:0007669"/>
    <property type="project" value="UniProtKB-KW"/>
</dbReference>
<dbReference type="Proteomes" id="UP000218896">
    <property type="component" value="Unassembled WGS sequence"/>
</dbReference>
<evidence type="ECO:0000256" key="2">
    <source>
        <dbReference type="ARBA" id="ARBA00022578"/>
    </source>
</evidence>
<evidence type="ECO:0000256" key="3">
    <source>
        <dbReference type="ARBA" id="ARBA00022723"/>
    </source>
</evidence>
<evidence type="ECO:0000313" key="11">
    <source>
        <dbReference type="Proteomes" id="UP000218896"/>
    </source>
</evidence>
<dbReference type="Pfam" id="PF01385">
    <property type="entry name" value="OrfB_IS605"/>
    <property type="match status" value="1"/>
</dbReference>
<keyword evidence="11" id="KW-1185">Reference proteome</keyword>
<evidence type="ECO:0000256" key="5">
    <source>
        <dbReference type="ARBA" id="ARBA00023125"/>
    </source>
</evidence>
<comment type="similarity">
    <text evidence="1">In the C-terminal section; belongs to the transposase 35 family.</text>
</comment>
<keyword evidence="5" id="KW-0238">DNA-binding</keyword>
<organism evidence="10 11">
    <name type="scientific">Halovibrio salipaludis</name>
    <dbReference type="NCBI Taxonomy" id="2032626"/>
    <lineage>
        <taxon>Bacteria</taxon>
        <taxon>Pseudomonadati</taxon>
        <taxon>Pseudomonadota</taxon>
        <taxon>Gammaproteobacteria</taxon>
        <taxon>Oceanospirillales</taxon>
        <taxon>Halomonadaceae</taxon>
        <taxon>Halovibrio</taxon>
    </lineage>
</organism>
<dbReference type="GO" id="GO:0003677">
    <property type="term" value="F:DNA binding"/>
    <property type="evidence" value="ECO:0007669"/>
    <property type="project" value="UniProtKB-KW"/>
</dbReference>
<protein>
    <submittedName>
        <fullName evidence="10">Transposase</fullName>
    </submittedName>
</protein>
<proteinExistence type="inferred from homology"/>
<evidence type="ECO:0000259" key="9">
    <source>
        <dbReference type="Pfam" id="PF12323"/>
    </source>
</evidence>
<dbReference type="EMBL" id="NSKD01000003">
    <property type="protein sequence ID" value="PAU80683.1"/>
    <property type="molecule type" value="Genomic_DNA"/>
</dbReference>
<dbReference type="InterPro" id="IPR001959">
    <property type="entry name" value="Transposase"/>
</dbReference>
<accession>A0A2A2F819</accession>
<dbReference type="GO" id="GO:0046872">
    <property type="term" value="F:metal ion binding"/>
    <property type="evidence" value="ECO:0007669"/>
    <property type="project" value="UniProtKB-KW"/>
</dbReference>
<dbReference type="Pfam" id="PF07282">
    <property type="entry name" value="Cas12f1-like_TNB"/>
    <property type="match status" value="1"/>
</dbReference>
<evidence type="ECO:0000256" key="4">
    <source>
        <dbReference type="ARBA" id="ARBA00022833"/>
    </source>
</evidence>
<dbReference type="NCBIfam" id="NF040570">
    <property type="entry name" value="guided_TnpB"/>
    <property type="match status" value="1"/>
</dbReference>
<comment type="caution">
    <text evidence="10">The sequence shown here is derived from an EMBL/GenBank/DDBJ whole genome shotgun (WGS) entry which is preliminary data.</text>
</comment>
<keyword evidence="2" id="KW-0815">Transposition</keyword>
<dbReference type="InterPro" id="IPR010095">
    <property type="entry name" value="Cas12f1-like_TNB"/>
</dbReference>
<gene>
    <name evidence="10" type="ORF">CK501_09730</name>
</gene>
<sequence length="425" mass="48497">MSVFSARLSGGRSQQNRKWAPRAGCIYSYAVYTRLMDIAFKTQLRPNNRQRTYFARASGTARFCWNWGLAEWNRQYELFRDGQGDRPSGMALKRQFNALKKTDYPWVYEVTKYASQQPFIALQRAFSDWMKDLKSSKPAHLKKRQPRFKKKGKATDSFYVGGDQVKVDGHWLKVPNLGWVRMAEPLKYGGHINGMTISRQADKWFVSFSLNVDLCPLPSESQARCGVDLGIKTLATISRGPETEWESPKPLQNALRKLARYQRRLAKKVKGSNGYRRLKMRIARLHKRIADIRANTLHQLTAYLSTHFSEVVIEDLNVKGMMANGRLARHIADVGAFEFRRQMTYKMDWRGGMLTVADRWYPSSKLCSGCGSHKPDLTLADRVYHCGECGHRQCRDANASINLEHYTARSVGIHAAGDDGSARAA</sequence>
<dbReference type="GO" id="GO:0006310">
    <property type="term" value="P:DNA recombination"/>
    <property type="evidence" value="ECO:0007669"/>
    <property type="project" value="UniProtKB-KW"/>
</dbReference>
<dbReference type="Pfam" id="PF12323">
    <property type="entry name" value="HTH_OrfB_IS605"/>
    <property type="match status" value="1"/>
</dbReference>
<reference evidence="10 11" key="1">
    <citation type="submission" date="2017-08" db="EMBL/GenBank/DDBJ databases">
        <title>Halovibrio sewagensis sp. nov., isolated from wastewater of high salinity.</title>
        <authorList>
            <person name="Dong X."/>
            <person name="Zhang G."/>
        </authorList>
    </citation>
    <scope>NUCLEOTIDE SEQUENCE [LARGE SCALE GENOMIC DNA]</scope>
    <source>
        <strain evidence="10 11">YL5-2</strain>
    </source>
</reference>
<evidence type="ECO:0000313" key="10">
    <source>
        <dbReference type="EMBL" id="PAU80683.1"/>
    </source>
</evidence>